<sequence length="108" mass="11071">MCIGLPVQVLQARPGHARVFGRGREFEVNTALVGDCRPGDWLLIFLDSARERLCAERAAEVDAALDLVEQALAGPASPAGPAADPGFALPSALSAAQLMALTGSAASS</sequence>
<evidence type="ECO:0000313" key="2">
    <source>
        <dbReference type="EMBL" id="PZP32372.1"/>
    </source>
</evidence>
<evidence type="ECO:0000313" key="3">
    <source>
        <dbReference type="Proteomes" id="UP000249633"/>
    </source>
</evidence>
<dbReference type="PANTHER" id="PTHR35177">
    <property type="entry name" value="HYDROGENASE MATURATION FACTOR HYBG"/>
    <property type="match status" value="1"/>
</dbReference>
<gene>
    <name evidence="2" type="ORF">DI603_10070</name>
</gene>
<protein>
    <submittedName>
        <fullName evidence="2">Hydrogenase</fullName>
    </submittedName>
</protein>
<name>A0A2W5FN31_9BURK</name>
<dbReference type="Pfam" id="PF01455">
    <property type="entry name" value="HupF_HypC"/>
    <property type="match status" value="1"/>
</dbReference>
<dbReference type="InterPro" id="IPR019812">
    <property type="entry name" value="Hydgase_assmbl_chp_CS"/>
</dbReference>
<evidence type="ECO:0000256" key="1">
    <source>
        <dbReference type="ARBA" id="ARBA00006018"/>
    </source>
</evidence>
<dbReference type="PROSITE" id="PS01097">
    <property type="entry name" value="HUPF_HYPC"/>
    <property type="match status" value="1"/>
</dbReference>
<dbReference type="GO" id="GO:1902670">
    <property type="term" value="F:carbon dioxide binding"/>
    <property type="evidence" value="ECO:0007669"/>
    <property type="project" value="TreeGrafter"/>
</dbReference>
<dbReference type="EMBL" id="QFOD01000008">
    <property type="protein sequence ID" value="PZP32372.1"/>
    <property type="molecule type" value="Genomic_DNA"/>
</dbReference>
<dbReference type="InterPro" id="IPR001109">
    <property type="entry name" value="Hydrogenase_HupF/HypC"/>
</dbReference>
<dbReference type="AlphaFoldDB" id="A0A2W5FN31"/>
<comment type="similarity">
    <text evidence="1">Belongs to the HupF/HypC family.</text>
</comment>
<dbReference type="SUPFAM" id="SSF159127">
    <property type="entry name" value="HupF/HypC-like"/>
    <property type="match status" value="1"/>
</dbReference>
<dbReference type="PANTHER" id="PTHR35177:SF1">
    <property type="entry name" value="HYDROGENASE MATURATION FACTOR HYPC"/>
    <property type="match status" value="1"/>
</dbReference>
<proteinExistence type="inferred from homology"/>
<reference evidence="2 3" key="1">
    <citation type="submission" date="2017-08" db="EMBL/GenBank/DDBJ databases">
        <title>Infants hospitalized years apart are colonized by the same room-sourced microbial strains.</title>
        <authorList>
            <person name="Brooks B."/>
            <person name="Olm M.R."/>
            <person name="Firek B.A."/>
            <person name="Baker R."/>
            <person name="Thomas B.C."/>
            <person name="Morowitz M.J."/>
            <person name="Banfield J.F."/>
        </authorList>
    </citation>
    <scope>NUCLEOTIDE SEQUENCE [LARGE SCALE GENOMIC DNA]</scope>
    <source>
        <strain evidence="2">S2_012_000_R2_81</strain>
    </source>
</reference>
<dbReference type="NCBIfam" id="TIGR00074">
    <property type="entry name" value="hypC_hupF"/>
    <property type="match status" value="1"/>
</dbReference>
<dbReference type="GO" id="GO:0051604">
    <property type="term" value="P:protein maturation"/>
    <property type="evidence" value="ECO:0007669"/>
    <property type="project" value="TreeGrafter"/>
</dbReference>
<comment type="caution">
    <text evidence="2">The sequence shown here is derived from an EMBL/GenBank/DDBJ whole genome shotgun (WGS) entry which is preliminary data.</text>
</comment>
<accession>A0A2W5FN31</accession>
<dbReference type="Proteomes" id="UP000249633">
    <property type="component" value="Unassembled WGS sequence"/>
</dbReference>
<dbReference type="PRINTS" id="PR00445">
    <property type="entry name" value="HUPFHYPC"/>
</dbReference>
<dbReference type="Gene3D" id="2.30.30.140">
    <property type="match status" value="1"/>
</dbReference>
<dbReference type="GO" id="GO:0005506">
    <property type="term" value="F:iron ion binding"/>
    <property type="evidence" value="ECO:0007669"/>
    <property type="project" value="TreeGrafter"/>
</dbReference>
<organism evidence="2 3">
    <name type="scientific">Roseateles depolymerans</name>
    <dbReference type="NCBI Taxonomy" id="76731"/>
    <lineage>
        <taxon>Bacteria</taxon>
        <taxon>Pseudomonadati</taxon>
        <taxon>Pseudomonadota</taxon>
        <taxon>Betaproteobacteria</taxon>
        <taxon>Burkholderiales</taxon>
        <taxon>Sphaerotilaceae</taxon>
        <taxon>Roseateles</taxon>
    </lineage>
</organism>